<dbReference type="Proteomes" id="UP001303115">
    <property type="component" value="Unassembled WGS sequence"/>
</dbReference>
<protein>
    <submittedName>
        <fullName evidence="1">Uncharacterized protein</fullName>
    </submittedName>
</protein>
<name>A0AAN6PAD8_9PEZI</name>
<keyword evidence="2" id="KW-1185">Reference proteome</keyword>
<sequence>MPFSTSTYALPLDYHLWRPPPEPDKPPLPYRSGFQFTARRVKPPPPFLAEYTDLPTGPFSRFLKEARFPDDNFLRTTTLVDYCLSTSSKPLPCELLEETAAFEVIREISVRDGSGRGGSQVFTCRRQGWKESLVAKVYDPLYYPFADEDFPCFPNDVVAKAEHDFCLETAAYYQLDKKFGGSLIPKFHGSWLLKVPLKHRHRFVGFVLLEHLDGVPLNTLSPKRYTQEERLRVLAQTMEAEVELRFAGVMHEDIAPRNVICSGKDLSAKDLQVKIIDFNFVTIFPLLGDPAPCASELLPESPIEWFWGGWPGEMEEWVPEEWGTLEWNQWLKDTWGGSSRFKLVQEEHLTGVAEAVNNV</sequence>
<organism evidence="1 2">
    <name type="scientific">Parachaetomium inaequale</name>
    <dbReference type="NCBI Taxonomy" id="2588326"/>
    <lineage>
        <taxon>Eukaryota</taxon>
        <taxon>Fungi</taxon>
        <taxon>Dikarya</taxon>
        <taxon>Ascomycota</taxon>
        <taxon>Pezizomycotina</taxon>
        <taxon>Sordariomycetes</taxon>
        <taxon>Sordariomycetidae</taxon>
        <taxon>Sordariales</taxon>
        <taxon>Chaetomiaceae</taxon>
        <taxon>Parachaetomium</taxon>
    </lineage>
</organism>
<dbReference type="InterPro" id="IPR011009">
    <property type="entry name" value="Kinase-like_dom_sf"/>
</dbReference>
<accession>A0AAN6PAD8</accession>
<evidence type="ECO:0000313" key="1">
    <source>
        <dbReference type="EMBL" id="KAK4032387.1"/>
    </source>
</evidence>
<dbReference type="Gene3D" id="1.10.510.10">
    <property type="entry name" value="Transferase(Phosphotransferase) domain 1"/>
    <property type="match status" value="1"/>
</dbReference>
<evidence type="ECO:0000313" key="2">
    <source>
        <dbReference type="Proteomes" id="UP001303115"/>
    </source>
</evidence>
<dbReference type="SUPFAM" id="SSF56112">
    <property type="entry name" value="Protein kinase-like (PK-like)"/>
    <property type="match status" value="1"/>
</dbReference>
<dbReference type="AlphaFoldDB" id="A0AAN6PAD8"/>
<gene>
    <name evidence="1" type="ORF">C8A01DRAFT_20527</name>
</gene>
<dbReference type="EMBL" id="MU854615">
    <property type="protein sequence ID" value="KAK4032387.1"/>
    <property type="molecule type" value="Genomic_DNA"/>
</dbReference>
<proteinExistence type="predicted"/>
<comment type="caution">
    <text evidence="1">The sequence shown here is derived from an EMBL/GenBank/DDBJ whole genome shotgun (WGS) entry which is preliminary data.</text>
</comment>
<reference evidence="2" key="1">
    <citation type="journal article" date="2023" name="Mol. Phylogenet. Evol.">
        <title>Genome-scale phylogeny and comparative genomics of the fungal order Sordariales.</title>
        <authorList>
            <person name="Hensen N."/>
            <person name="Bonometti L."/>
            <person name="Westerberg I."/>
            <person name="Brannstrom I.O."/>
            <person name="Guillou S."/>
            <person name="Cros-Aarteil S."/>
            <person name="Calhoun S."/>
            <person name="Haridas S."/>
            <person name="Kuo A."/>
            <person name="Mondo S."/>
            <person name="Pangilinan J."/>
            <person name="Riley R."/>
            <person name="LaButti K."/>
            <person name="Andreopoulos B."/>
            <person name="Lipzen A."/>
            <person name="Chen C."/>
            <person name="Yan M."/>
            <person name="Daum C."/>
            <person name="Ng V."/>
            <person name="Clum A."/>
            <person name="Steindorff A."/>
            <person name="Ohm R.A."/>
            <person name="Martin F."/>
            <person name="Silar P."/>
            <person name="Natvig D.O."/>
            <person name="Lalanne C."/>
            <person name="Gautier V."/>
            <person name="Ament-Velasquez S.L."/>
            <person name="Kruys A."/>
            <person name="Hutchinson M.I."/>
            <person name="Powell A.J."/>
            <person name="Barry K."/>
            <person name="Miller A.N."/>
            <person name="Grigoriev I.V."/>
            <person name="Debuchy R."/>
            <person name="Gladieux P."/>
            <person name="Hiltunen Thoren M."/>
            <person name="Johannesson H."/>
        </authorList>
    </citation>
    <scope>NUCLEOTIDE SEQUENCE [LARGE SCALE GENOMIC DNA]</scope>
    <source>
        <strain evidence="2">CBS 284.82</strain>
    </source>
</reference>